<sequence length="1264" mass="137743">MISDPRASKSPGADPGQVNELLSDHLMDDISTILDNNHNSHNNHTDHNNDQSNSQSNISNVQDNKTKNPDFKHIENELGPLDKSHPVTKIVVENYDEEVNANRTVSNSHSPVPEVDNERKKPLSLSQQELRRNSALVPITGDGAVASSSVGHESSKISAYARLDFDNFTFFVQTLQVVLGRKSNDQLLQGSHHAVDVHLSSKKAISRRHAKIFYNFGTQRFEISILGRNGAFVDDTFVEKGITVPLQDGTKLQIGDIPFSFVLPSIEPNEEDEANSTRNKQFNPTDAINLRSNIYNSSKSPTPKKSPKKDKIRQDIDEKILEPPPAPKLPVKSEAAEKTKTQRAMSIVEDPHGEKHQSTSRRNSLLKIRRLSNARRKSLASSANDEINDILKELGVASIDAINEEELDSQLQDLLEEHERDDIGIDNRSMLKFSQYSESAIEDEEDEIDKLVKQHNLEQGVVLDDDSQNEENSTHDIDMDLSVLDQEIASLAPLIDAHNQELMKQKEEKRKKLEQEKKKKLQKIDLQRTSPLMGKPTAPRMGKPASIQPPASRIYVNGVGKLQDSSIPANTLASDLSTPFATALVGPPRPPPPVLEAPIGIITAEPATIRSRPPLRAITVKPTANLANFRVPKTNDEPSKFPKQKRRRDVSRKPPKKVYTMDEIPDQFRSKPNVSYPLMIMTVLKSEIAKNGMTINEINEAIKEFYPYYKYCPDGWQFSISHNVKLTKTFRRSVKKGSEWVYTVDELYINEREKVRKKQQELAAAKAKAAAIRAEEIKEKQRLEAQMTTQAVPTRPYTSPYGVPMGTTLHSGSSYSAQLPYKAVGGVSGTANGDQKPKTIAELASEIRRDGNTSKTPLYFKPQAASPSDGFKRTDATSFPPNTTIKEQLAANRSPSNSQTSSANATASPAPAPASQTGVQQKPGIAGMNQETKKSLAYLQKELVNLYKARKLSYNTATTTEIITKALATTIAQVNVIGAKAGYGDNALSFLVDKAPQQVSKILDIALTKSIKEKQGILSSRPSSRAGTPGPSAMPSPSRIEKPAVPSTQPVQQPQPIAHPTAVKVVVPPTVVDATRDVKPTAAIPIAEPRPQPPQAVPVATPPPMAVTPTVPVTTTGPIAVTTPPVSATSKIVEAASASKPTAATPQASPIVSAALPGVSPSPGPTTSPYKPTALGSGLARPPSYKTDSLGRPPSALSRPQSFGKPGSGLSRPPTFLSNKPGLRSTFGSESNSGPQHLGNGNNSKREHPEDKEDENAKKIARTE</sequence>
<dbReference type="SMART" id="SM00240">
    <property type="entry name" value="FHA"/>
    <property type="match status" value="1"/>
</dbReference>
<dbReference type="PANTHER" id="PTHR21712:SF29">
    <property type="entry name" value="PRE-RRNA-PROCESSING PROTEIN FHL1"/>
    <property type="match status" value="1"/>
</dbReference>
<dbReference type="EMBL" id="CP000499">
    <property type="protein sequence ID" value="ABN66864.2"/>
    <property type="molecule type" value="Genomic_DNA"/>
</dbReference>
<feature type="compositionally biased region" description="Polar residues" evidence="5">
    <location>
        <begin position="101"/>
        <end position="110"/>
    </location>
</feature>
<feature type="compositionally biased region" description="Low complexity" evidence="5">
    <location>
        <begin position="891"/>
        <end position="917"/>
    </location>
</feature>
<gene>
    <name evidence="8" type="primary">FHL1</name>
    <name evidence="8" type="ORF">PICST_67893</name>
</gene>
<dbReference type="eggNOG" id="KOG2294">
    <property type="taxonomic scope" value="Eukaryota"/>
</dbReference>
<feature type="region of interest" description="Disordered" evidence="5">
    <location>
        <begin position="33"/>
        <end position="82"/>
    </location>
</feature>
<feature type="compositionally biased region" description="Basic and acidic residues" evidence="5">
    <location>
        <begin position="1244"/>
        <end position="1264"/>
    </location>
</feature>
<evidence type="ECO:0000256" key="3">
    <source>
        <dbReference type="PROSITE-ProRule" id="PRU00089"/>
    </source>
</evidence>
<dbReference type="Gene3D" id="2.60.200.20">
    <property type="match status" value="1"/>
</dbReference>
<accession>A3LVY8</accession>
<keyword evidence="9" id="KW-1185">Reference proteome</keyword>
<dbReference type="SMART" id="SM00339">
    <property type="entry name" value="FH"/>
    <property type="match status" value="1"/>
</dbReference>
<feature type="DNA-binding region" description="Fork-head" evidence="3">
    <location>
        <begin position="671"/>
        <end position="758"/>
    </location>
</feature>
<dbReference type="InParanoid" id="A3LVY8"/>
<keyword evidence="2 3" id="KW-0539">Nucleus</keyword>
<evidence type="ECO:0000256" key="1">
    <source>
        <dbReference type="ARBA" id="ARBA00023125"/>
    </source>
</evidence>
<dbReference type="PRINTS" id="PR00053">
    <property type="entry name" value="FORKHEAD"/>
</dbReference>
<dbReference type="GO" id="GO:0043565">
    <property type="term" value="F:sequence-specific DNA binding"/>
    <property type="evidence" value="ECO:0007669"/>
    <property type="project" value="InterPro"/>
</dbReference>
<dbReference type="CDD" id="cd22701">
    <property type="entry name" value="FHA_FKH1-like"/>
    <property type="match status" value="1"/>
</dbReference>
<evidence type="ECO:0000259" key="7">
    <source>
        <dbReference type="PROSITE" id="PS50039"/>
    </source>
</evidence>
<dbReference type="PROSITE" id="PS50006">
    <property type="entry name" value="FHA_DOMAIN"/>
    <property type="match status" value="1"/>
</dbReference>
<evidence type="ECO:0000313" key="8">
    <source>
        <dbReference type="EMBL" id="ABN66864.2"/>
    </source>
</evidence>
<evidence type="ECO:0000256" key="4">
    <source>
        <dbReference type="SAM" id="Coils"/>
    </source>
</evidence>
<dbReference type="SUPFAM" id="SSF49879">
    <property type="entry name" value="SMAD/FHA domain"/>
    <property type="match status" value="1"/>
</dbReference>
<dbReference type="STRING" id="322104.A3LVY8"/>
<dbReference type="GO" id="GO:0005634">
    <property type="term" value="C:nucleus"/>
    <property type="evidence" value="ECO:0007669"/>
    <property type="project" value="UniProtKB-SubCell"/>
</dbReference>
<dbReference type="GO" id="GO:0003700">
    <property type="term" value="F:DNA-binding transcription factor activity"/>
    <property type="evidence" value="ECO:0007669"/>
    <property type="project" value="InterPro"/>
</dbReference>
<evidence type="ECO:0000313" key="9">
    <source>
        <dbReference type="Proteomes" id="UP000002258"/>
    </source>
</evidence>
<dbReference type="RefSeq" id="XP_001384893.2">
    <property type="nucleotide sequence ID" value="XM_001384856.1"/>
</dbReference>
<feature type="domain" description="Fork-head" evidence="7">
    <location>
        <begin position="671"/>
        <end position="758"/>
    </location>
</feature>
<reference evidence="8 9" key="1">
    <citation type="journal article" date="2007" name="Nat. Biotechnol.">
        <title>Genome sequence of the lignocellulose-bioconverting and xylose-fermenting yeast Pichia stipitis.</title>
        <authorList>
            <person name="Jeffries T.W."/>
            <person name="Grigoriev I.V."/>
            <person name="Grimwood J."/>
            <person name="Laplaza J.M."/>
            <person name="Aerts A."/>
            <person name="Salamov A."/>
            <person name="Schmutz J."/>
            <person name="Lindquist E."/>
            <person name="Dehal P."/>
            <person name="Shapiro H."/>
            <person name="Jin Y.S."/>
            <person name="Passoth V."/>
            <person name="Richardson P.M."/>
        </authorList>
    </citation>
    <scope>NUCLEOTIDE SEQUENCE [LARGE SCALE GENOMIC DNA]</scope>
    <source>
        <strain evidence="9">ATCC 58785 / CBS 6054 / NBRC 10063 / NRRL Y-11545</strain>
    </source>
</reference>
<feature type="region of interest" description="Disordered" evidence="5">
    <location>
        <begin position="848"/>
        <end position="924"/>
    </location>
</feature>
<feature type="compositionally biased region" description="Polar residues" evidence="5">
    <location>
        <begin position="276"/>
        <end position="296"/>
    </location>
</feature>
<dbReference type="SUPFAM" id="SSF46785">
    <property type="entry name" value="Winged helix' DNA-binding domain"/>
    <property type="match status" value="1"/>
</dbReference>
<dbReference type="PANTHER" id="PTHR21712">
    <property type="entry name" value="PRE-RRNA-PROCESSING PROTEIN FHL1"/>
    <property type="match status" value="1"/>
</dbReference>
<feature type="region of interest" description="Disordered" evidence="5">
    <location>
        <begin position="270"/>
        <end position="342"/>
    </location>
</feature>
<dbReference type="InterPro" id="IPR001766">
    <property type="entry name" value="Fork_head_dom"/>
</dbReference>
<dbReference type="OrthoDB" id="5954824at2759"/>
<dbReference type="PROSITE" id="PS50039">
    <property type="entry name" value="FORK_HEAD_3"/>
    <property type="match status" value="1"/>
</dbReference>
<feature type="region of interest" description="Disordered" evidence="5">
    <location>
        <begin position="1140"/>
        <end position="1264"/>
    </location>
</feature>
<feature type="region of interest" description="Disordered" evidence="5">
    <location>
        <begin position="1016"/>
        <end position="1061"/>
    </location>
</feature>
<dbReference type="InterPro" id="IPR036390">
    <property type="entry name" value="WH_DNA-bd_sf"/>
</dbReference>
<dbReference type="InterPro" id="IPR000253">
    <property type="entry name" value="FHA_dom"/>
</dbReference>
<feature type="compositionally biased region" description="Low complexity" evidence="5">
    <location>
        <begin position="50"/>
        <end position="63"/>
    </location>
</feature>
<dbReference type="KEGG" id="pic:PICST_67893"/>
<feature type="compositionally biased region" description="Basic residues" evidence="5">
    <location>
        <begin position="642"/>
        <end position="655"/>
    </location>
</feature>
<feature type="compositionally biased region" description="Basic and acidic residues" evidence="5">
    <location>
        <begin position="64"/>
        <end position="82"/>
    </location>
</feature>
<feature type="coiled-coil region" evidence="4">
    <location>
        <begin position="748"/>
        <end position="786"/>
    </location>
</feature>
<dbReference type="GO" id="GO:0060962">
    <property type="term" value="P:regulation of ribosomal protein gene transcription by RNA polymerase II"/>
    <property type="evidence" value="ECO:0007669"/>
    <property type="project" value="InterPro"/>
</dbReference>
<protein>
    <submittedName>
        <fullName evidence="8">Transcriptional regulator of the forkhead/HNF3 family</fullName>
    </submittedName>
</protein>
<dbReference type="GeneID" id="4839400"/>
<dbReference type="InterPro" id="IPR045178">
    <property type="entry name" value="Fhl1/FHA1"/>
</dbReference>
<feature type="compositionally biased region" description="Polar residues" evidence="5">
    <location>
        <begin position="1017"/>
        <end position="1026"/>
    </location>
</feature>
<keyword evidence="4" id="KW-0175">Coiled coil</keyword>
<evidence type="ECO:0000256" key="5">
    <source>
        <dbReference type="SAM" id="MobiDB-lite"/>
    </source>
</evidence>
<dbReference type="OMA" id="SYYMHTY"/>
<dbReference type="Pfam" id="PF00250">
    <property type="entry name" value="Forkhead"/>
    <property type="match status" value="1"/>
</dbReference>
<feature type="compositionally biased region" description="Basic and acidic residues" evidence="5">
    <location>
        <begin position="505"/>
        <end position="526"/>
    </location>
</feature>
<comment type="subcellular location">
    <subcellularLocation>
        <location evidence="3">Nucleus</location>
    </subcellularLocation>
</comment>
<keyword evidence="1 3" id="KW-0238">DNA-binding</keyword>
<feature type="region of interest" description="Disordered" evidence="5">
    <location>
        <begin position="100"/>
        <end position="124"/>
    </location>
</feature>
<evidence type="ECO:0000256" key="2">
    <source>
        <dbReference type="ARBA" id="ARBA00023242"/>
    </source>
</evidence>
<dbReference type="Proteomes" id="UP000002258">
    <property type="component" value="Chromosome 5"/>
</dbReference>
<name>A3LVY8_PICST</name>
<feature type="compositionally biased region" description="Polar residues" evidence="5">
    <location>
        <begin position="1226"/>
        <end position="1243"/>
    </location>
</feature>
<feature type="compositionally biased region" description="Basic and acidic residues" evidence="5">
    <location>
        <begin position="312"/>
        <end position="321"/>
    </location>
</feature>
<feature type="region of interest" description="Disordered" evidence="5">
    <location>
        <begin position="631"/>
        <end position="655"/>
    </location>
</feature>
<dbReference type="Pfam" id="PF00498">
    <property type="entry name" value="FHA"/>
    <property type="match status" value="1"/>
</dbReference>
<dbReference type="InterPro" id="IPR036388">
    <property type="entry name" value="WH-like_DNA-bd_sf"/>
</dbReference>
<dbReference type="AlphaFoldDB" id="A3LVY8"/>
<organism evidence="8 9">
    <name type="scientific">Scheffersomyces stipitis (strain ATCC 58785 / CBS 6054 / NBRC 10063 / NRRL Y-11545)</name>
    <name type="common">Yeast</name>
    <name type="synonym">Pichia stipitis</name>
    <dbReference type="NCBI Taxonomy" id="322104"/>
    <lineage>
        <taxon>Eukaryota</taxon>
        <taxon>Fungi</taxon>
        <taxon>Dikarya</taxon>
        <taxon>Ascomycota</taxon>
        <taxon>Saccharomycotina</taxon>
        <taxon>Pichiomycetes</taxon>
        <taxon>Debaryomycetaceae</taxon>
        <taxon>Scheffersomyces</taxon>
    </lineage>
</organism>
<dbReference type="Gene3D" id="1.10.10.10">
    <property type="entry name" value="Winged helix-like DNA-binding domain superfamily/Winged helix DNA-binding domain"/>
    <property type="match status" value="1"/>
</dbReference>
<feature type="domain" description="FHA" evidence="6">
    <location>
        <begin position="177"/>
        <end position="238"/>
    </location>
</feature>
<feature type="region of interest" description="Disordered" evidence="5">
    <location>
        <begin position="505"/>
        <end position="550"/>
    </location>
</feature>
<evidence type="ECO:0000259" key="6">
    <source>
        <dbReference type="PROSITE" id="PS50006"/>
    </source>
</evidence>
<feature type="compositionally biased region" description="Low complexity" evidence="5">
    <location>
        <begin position="1043"/>
        <end position="1061"/>
    </location>
</feature>
<feature type="compositionally biased region" description="Low complexity" evidence="5">
    <location>
        <begin position="1140"/>
        <end position="1150"/>
    </location>
</feature>
<proteinExistence type="predicted"/>
<feature type="compositionally biased region" description="Polar residues" evidence="5">
    <location>
        <begin position="876"/>
        <end position="886"/>
    </location>
</feature>
<dbReference type="HOGENOM" id="CLU_005476_0_0_1"/>
<dbReference type="InterPro" id="IPR008984">
    <property type="entry name" value="SMAD_FHA_dom_sf"/>
</dbReference>